<name>A0A1U7ZB41_NELNU</name>
<evidence type="ECO:0000313" key="3">
    <source>
        <dbReference type="RefSeq" id="XP_010244996.1"/>
    </source>
</evidence>
<evidence type="ECO:0000256" key="1">
    <source>
        <dbReference type="SAM" id="MobiDB-lite"/>
    </source>
</evidence>
<feature type="compositionally biased region" description="Polar residues" evidence="1">
    <location>
        <begin position="250"/>
        <end position="262"/>
    </location>
</feature>
<gene>
    <name evidence="3" type="primary">LOC104588669</name>
</gene>
<dbReference type="OrthoDB" id="1931260at2759"/>
<feature type="region of interest" description="Disordered" evidence="1">
    <location>
        <begin position="56"/>
        <end position="113"/>
    </location>
</feature>
<keyword evidence="2" id="KW-1185">Reference proteome</keyword>
<dbReference type="Proteomes" id="UP000189703">
    <property type="component" value="Unplaced"/>
</dbReference>
<sequence length="1066" mass="115746">MQRGRKMEVGLSLIEIGGEDDSLLQPSVNDKNDDKHCSDVGIVDFSCSPLMPFGSKRSANHSRIPSTGVLEVNEDREEPCRSSSEDIGNKENLHGNSSGAPNLTEEPQQMKRRKKGGMYNLRKSLAWNAAFFTEEGVLDPVELSMLSGSYCKNSLEPLSSVPEETRTSLSDCSDLGGDASDLQDLEENLFKKSPSKHPQEYQKLSGGLLPKSKTSENEHSFPLPSASRKTKIPKGLNGSVSRVGGCPRPSVSSQKKLPNRNTTTKESKLPKFHNPKPDSAAVSTSSKNANLCIKRSKCNQNGTPAVNAERNAGSKSSSNHIKNASTSASSSLKSSVQCSGKNSINSLSKAHLPTNPLPPPVSKGSSTSIKVTAEPALPAAGMHTPSGDADPSKPSVSLPPPVSKGSSTSIKVTAEPALRAADLHTPSGDADSSKPSPSLQQNALCISGSIQHAKLQPAKPSGLRMPSPSLGFFGQPKVSTFHTVQSPRNAQPCGLPDFNITNLRKFSNSEHTSGLHPLQEPWRPPKLGTYCALTDTTEALSRTFCSSISSSMIASTHPNAESKFELTNSRKMKAEVPSNYSFQYQINRLQPQSCRVIDNVDEHSRKQACLPRSKPDEVVHSPCKDNQRLQKDNKTFMHPGSLGQSLKDNDLENTIAISPKSNNSSGSVLETSHIPRMSSALVVEEGDTAIDNMVEELAEDTELGSKDFTQLIPDPDFASETKLGDAMENCKSGASMVHSDNLLMGHDVNEESTERVEMIHPGPDEATGVFNYNKQGSQMSDSNLLEEGSYFNENQEDNECGHVTAVNLQIIDASGNEFQGLNVPSQLSYPLQLDEGTAGSDKLIKNTNEVDTGSGSNLIVQNHDIFHELQFRHATDGCNLDTPLVHGNCLTENTQFTCSTSDAQSMDVVAEVSSVQTMSNRDSPLGRVENGIESRCQHKTSDGKPCCEIENSMLTSKVKDAMMPPNKTMEELKEDSLTLKYQMNAVPFSDEWLAAIEAAGEVKVCQYNSLFIRKKQSRARLCYLDVARTAGISLLGKEVQFKTPHQKNLFWNRIHGPRLSERAIKR</sequence>
<dbReference type="GeneID" id="104588669"/>
<dbReference type="RefSeq" id="XP_010244996.1">
    <property type="nucleotide sequence ID" value="XM_010246694.2"/>
</dbReference>
<dbReference type="eggNOG" id="ENOG502RDVU">
    <property type="taxonomic scope" value="Eukaryota"/>
</dbReference>
<dbReference type="PANTHER" id="PTHR33737:SF2">
    <property type="entry name" value="OS12G0102700 PROTEIN"/>
    <property type="match status" value="1"/>
</dbReference>
<evidence type="ECO:0000313" key="2">
    <source>
        <dbReference type="Proteomes" id="UP000189703"/>
    </source>
</evidence>
<reference evidence="3" key="1">
    <citation type="submission" date="2025-08" db="UniProtKB">
        <authorList>
            <consortium name="RefSeq"/>
        </authorList>
    </citation>
    <scope>IDENTIFICATION</scope>
</reference>
<accession>A0A1U7ZB41</accession>
<dbReference type="InParanoid" id="A0A1U7ZB41"/>
<dbReference type="KEGG" id="nnu:104588669"/>
<feature type="compositionally biased region" description="Basic and acidic residues" evidence="1">
    <location>
        <begin position="78"/>
        <end position="93"/>
    </location>
</feature>
<dbReference type="AlphaFoldDB" id="A0A1U7ZB41"/>
<feature type="compositionally biased region" description="Polar residues" evidence="1">
    <location>
        <begin position="313"/>
        <end position="324"/>
    </location>
</feature>
<proteinExistence type="predicted"/>
<dbReference type="GO" id="GO:0008017">
    <property type="term" value="F:microtubule binding"/>
    <property type="evidence" value="ECO:0007669"/>
    <property type="project" value="InterPro"/>
</dbReference>
<protein>
    <submittedName>
        <fullName evidence="3">Uncharacterized protein LOC104588669 isoform X1</fullName>
    </submittedName>
</protein>
<dbReference type="PANTHER" id="PTHR33737">
    <property type="entry name" value="OS05G0121800 PROTEIN"/>
    <property type="match status" value="1"/>
</dbReference>
<feature type="compositionally biased region" description="Low complexity" evidence="1">
    <location>
        <begin position="325"/>
        <end position="339"/>
    </location>
</feature>
<organism evidence="2 3">
    <name type="scientific">Nelumbo nucifera</name>
    <name type="common">Sacred lotus</name>
    <dbReference type="NCBI Taxonomy" id="4432"/>
    <lineage>
        <taxon>Eukaryota</taxon>
        <taxon>Viridiplantae</taxon>
        <taxon>Streptophyta</taxon>
        <taxon>Embryophyta</taxon>
        <taxon>Tracheophyta</taxon>
        <taxon>Spermatophyta</taxon>
        <taxon>Magnoliopsida</taxon>
        <taxon>Proteales</taxon>
        <taxon>Nelumbonaceae</taxon>
        <taxon>Nelumbo</taxon>
    </lineage>
</organism>
<dbReference type="OMA" id="YFSCSPL"/>
<feature type="region of interest" description="Disordered" evidence="1">
    <location>
        <begin position="155"/>
        <end position="410"/>
    </location>
</feature>
<dbReference type="InterPro" id="IPR045882">
    <property type="entry name" value="GPT1/2"/>
</dbReference>
<feature type="compositionally biased region" description="Polar residues" evidence="1">
    <location>
        <begin position="94"/>
        <end position="107"/>
    </location>
</feature>